<dbReference type="Gene3D" id="2.60.40.1740">
    <property type="entry name" value="hypothetical protein (bacova_03559)"/>
    <property type="match status" value="1"/>
</dbReference>
<reference evidence="4" key="1">
    <citation type="submission" date="2016-10" db="EMBL/GenBank/DDBJ databases">
        <authorList>
            <person name="Varghese N."/>
            <person name="Submissions S."/>
        </authorList>
    </citation>
    <scope>NUCLEOTIDE SEQUENCE [LARGE SCALE GENOMIC DNA]</scope>
    <source>
        <strain evidence="4">DSM 25811 / CCM 8410 / LMG 26954 / E90</strain>
    </source>
</reference>
<dbReference type="OrthoDB" id="622724at2"/>
<evidence type="ECO:0000313" key="3">
    <source>
        <dbReference type="EMBL" id="SDC19674.1"/>
    </source>
</evidence>
<evidence type="ECO:0000259" key="2">
    <source>
        <dbReference type="Pfam" id="PF08522"/>
    </source>
</evidence>
<protein>
    <recommendedName>
        <fullName evidence="2">BT-3987-like N-terminal domain-containing protein</fullName>
    </recommendedName>
</protein>
<sequence>MKSKIIFIIACISMVLASCDKYNSGIEDPDLYKNVYMPRAADDSTVVAVTRDEASFELGYSASLGGLENAAGDINVSFKVDEAGVTAFNDRYGTNYPLLPAANYSLSAAAAVIRAGDRSTDKLTLTVKSNESLALFKTYILPISIQSVEGGGKILPKYATTYYLVKVGQPEILNLGSNWGGILSIGPKNTVISNEKVSKDILMYLPDDKGFYKQAPLHIGINWDASESFYYVNEKAMMVRNAPYWAGLFRFDMFPENITQNNPKPAENIIRSIADWNTFWQGDFWDKYLITPFGDYLFTRDNGGTLWRQPMFSKINVNRTQVATAFDYTQIVAYPSTNPNALICVNAAGDLWYYPVTGGVPGAGKKVGTGWNVFRKIIVRGNEILALGQTNGLYAIAFDPDKTYFF</sequence>
<dbReference type="PROSITE" id="PS51257">
    <property type="entry name" value="PROKAR_LIPOPROTEIN"/>
    <property type="match status" value="1"/>
</dbReference>
<dbReference type="InterPro" id="IPR013728">
    <property type="entry name" value="BT_3987-like_N"/>
</dbReference>
<gene>
    <name evidence="3" type="ORF">SAMN04487894_101575</name>
</gene>
<dbReference type="EMBL" id="FMZO01000001">
    <property type="protein sequence ID" value="SDC19674.1"/>
    <property type="molecule type" value="Genomic_DNA"/>
</dbReference>
<evidence type="ECO:0000313" key="4">
    <source>
        <dbReference type="Proteomes" id="UP000198757"/>
    </source>
</evidence>
<accession>A0A1G6JLS8</accession>
<feature type="chain" id="PRO_5011666307" description="BT-3987-like N-terminal domain-containing protein" evidence="1">
    <location>
        <begin position="18"/>
        <end position="406"/>
    </location>
</feature>
<dbReference type="AlphaFoldDB" id="A0A1G6JLS8"/>
<evidence type="ECO:0000256" key="1">
    <source>
        <dbReference type="SAM" id="SignalP"/>
    </source>
</evidence>
<dbReference type="STRING" id="1285928.SAMN04487894_101575"/>
<proteinExistence type="predicted"/>
<keyword evidence="4" id="KW-1185">Reference proteome</keyword>
<dbReference type="Proteomes" id="UP000198757">
    <property type="component" value="Unassembled WGS sequence"/>
</dbReference>
<dbReference type="Pfam" id="PF08522">
    <property type="entry name" value="BT_3987-like_N"/>
    <property type="match status" value="1"/>
</dbReference>
<dbReference type="RefSeq" id="WP_090388492.1">
    <property type="nucleotide sequence ID" value="NZ_FMZO01000001.1"/>
</dbReference>
<feature type="domain" description="BT-3987-like N-terminal" evidence="2">
    <location>
        <begin position="32"/>
        <end position="150"/>
    </location>
</feature>
<organism evidence="3 4">
    <name type="scientific">Niabella drilacis (strain DSM 25811 / CCM 8410 / CCUG 62505 / LMG 26954 / E90)</name>
    <dbReference type="NCBI Taxonomy" id="1285928"/>
    <lineage>
        <taxon>Bacteria</taxon>
        <taxon>Pseudomonadati</taxon>
        <taxon>Bacteroidota</taxon>
        <taxon>Chitinophagia</taxon>
        <taxon>Chitinophagales</taxon>
        <taxon>Chitinophagaceae</taxon>
        <taxon>Niabella</taxon>
    </lineage>
</organism>
<name>A0A1G6JLS8_NIADE</name>
<feature type="signal peptide" evidence="1">
    <location>
        <begin position="1"/>
        <end position="17"/>
    </location>
</feature>
<keyword evidence="1" id="KW-0732">Signal</keyword>